<keyword evidence="2" id="KW-1185">Reference proteome</keyword>
<proteinExistence type="predicted"/>
<evidence type="ECO:0000313" key="2">
    <source>
        <dbReference type="Proteomes" id="UP000308836"/>
    </source>
</evidence>
<evidence type="ECO:0000313" key="1">
    <source>
        <dbReference type="EMBL" id="TGY64796.1"/>
    </source>
</evidence>
<dbReference type="Proteomes" id="UP000308836">
    <property type="component" value="Unassembled WGS sequence"/>
</dbReference>
<comment type="caution">
    <text evidence="1">The sequence shown here is derived from an EMBL/GenBank/DDBJ whole genome shotgun (WGS) entry which is preliminary data.</text>
</comment>
<dbReference type="EMBL" id="SRYG01000035">
    <property type="protein sequence ID" value="TGY64796.1"/>
    <property type="molecule type" value="Genomic_DNA"/>
</dbReference>
<reference evidence="1" key="1">
    <citation type="submission" date="2019-04" db="EMBL/GenBank/DDBJ databases">
        <title>Microbes associate with the intestines of laboratory mice.</title>
        <authorList>
            <person name="Navarre W."/>
            <person name="Wong E."/>
            <person name="Huang K."/>
            <person name="Tropini C."/>
            <person name="Ng K."/>
            <person name="Yu B."/>
        </authorList>
    </citation>
    <scope>NUCLEOTIDE SEQUENCE</scope>
    <source>
        <strain evidence="1">NM09_H32</strain>
    </source>
</reference>
<name>A0AC61R5B5_9FIRM</name>
<accession>A0AC61R5B5</accession>
<gene>
    <name evidence="1" type="ORF">E5336_11710</name>
</gene>
<sequence length="332" mass="36250">MQKLGVAAALSLVLTGCGSENPDAQASDTTSVTLMLDYTPNTNHTGFYVAQHNGYYEAEGLDVEIIEPGDNATTSMVAAGKADFGVSYQEDVTYALTSEDPLPIKTIAAIVQHNTSGFVALESMGIDSVKDFEGKTYAGWGAPSEEAVIHAVMNEAGADFDKLTIVGADGSGIAGLSDTTGPNKVNLGWEFYGWAVIQAQQAGYKVKYIPLSELDERLDYYTPVIIANDETLENDPEMVKKFMAATKKGYEYAIEHPQEAAKILHEDALPDTDLSFLEASQQYLSAEYARDAKSWGLMKDSVWNNYTDFMYECGLIDHKIEARDQYTNAFVQ</sequence>
<organism evidence="1 2">
    <name type="scientific">Dubosiella muris</name>
    <dbReference type="NCBI Taxonomy" id="3038133"/>
    <lineage>
        <taxon>Bacteria</taxon>
        <taxon>Bacillati</taxon>
        <taxon>Bacillota</taxon>
        <taxon>Erysipelotrichia</taxon>
        <taxon>Erysipelotrichales</taxon>
        <taxon>Erysipelotrichaceae</taxon>
        <taxon>Dubosiella</taxon>
    </lineage>
</organism>
<protein>
    <submittedName>
        <fullName evidence="1">ABC transporter substrate-binding protein</fullName>
    </submittedName>
</protein>